<reference evidence="2" key="1">
    <citation type="submission" date="2020-06" db="EMBL/GenBank/DDBJ databases">
        <authorList>
            <consortium name="Plant Systems Biology data submission"/>
        </authorList>
    </citation>
    <scope>NUCLEOTIDE SEQUENCE</scope>
    <source>
        <strain evidence="2">D6</strain>
    </source>
</reference>
<evidence type="ECO:0000313" key="3">
    <source>
        <dbReference type="Proteomes" id="UP001153069"/>
    </source>
</evidence>
<protein>
    <submittedName>
        <fullName evidence="2">Uncharacterized protein</fullName>
    </submittedName>
</protein>
<keyword evidence="3" id="KW-1185">Reference proteome</keyword>
<feature type="transmembrane region" description="Helical" evidence="1">
    <location>
        <begin position="28"/>
        <end position="47"/>
    </location>
</feature>
<dbReference type="AlphaFoldDB" id="A0A9N8DLI1"/>
<dbReference type="EMBL" id="CAICTM010000209">
    <property type="protein sequence ID" value="CAB9504847.1"/>
    <property type="molecule type" value="Genomic_DNA"/>
</dbReference>
<evidence type="ECO:0000256" key="1">
    <source>
        <dbReference type="SAM" id="Phobius"/>
    </source>
</evidence>
<keyword evidence="1" id="KW-1133">Transmembrane helix</keyword>
<evidence type="ECO:0000313" key="2">
    <source>
        <dbReference type="EMBL" id="CAB9504847.1"/>
    </source>
</evidence>
<feature type="transmembrane region" description="Helical" evidence="1">
    <location>
        <begin position="54"/>
        <end position="73"/>
    </location>
</feature>
<keyword evidence="1" id="KW-0472">Membrane</keyword>
<proteinExistence type="predicted"/>
<feature type="transmembrane region" description="Helical" evidence="1">
    <location>
        <begin position="79"/>
        <end position="96"/>
    </location>
</feature>
<name>A0A9N8DLI1_9STRA</name>
<organism evidence="2 3">
    <name type="scientific">Seminavis robusta</name>
    <dbReference type="NCBI Taxonomy" id="568900"/>
    <lineage>
        <taxon>Eukaryota</taxon>
        <taxon>Sar</taxon>
        <taxon>Stramenopiles</taxon>
        <taxon>Ochrophyta</taxon>
        <taxon>Bacillariophyta</taxon>
        <taxon>Bacillariophyceae</taxon>
        <taxon>Bacillariophycidae</taxon>
        <taxon>Naviculales</taxon>
        <taxon>Naviculaceae</taxon>
        <taxon>Seminavis</taxon>
    </lineage>
</organism>
<accession>A0A9N8DLI1</accession>
<sequence>MMSPTTSSLPRAMMELVGIMLLKFPPFLRIWIITLVSFNIGGILLFPSVLETKVIFAVLNMGVLLMTFLYQYYGGFTKLLGLAHIFWLALVPWLAFRLATGAVVPESYLMFWLAGVITVNSISLLLDIRDMYQYFYEGMIQPELYWKDQPTTKAE</sequence>
<keyword evidence="1" id="KW-0812">Transmembrane</keyword>
<feature type="transmembrane region" description="Helical" evidence="1">
    <location>
        <begin position="108"/>
        <end position="126"/>
    </location>
</feature>
<gene>
    <name evidence="2" type="ORF">SEMRO_210_G087780.1</name>
</gene>
<dbReference type="Proteomes" id="UP001153069">
    <property type="component" value="Unassembled WGS sequence"/>
</dbReference>
<comment type="caution">
    <text evidence="2">The sequence shown here is derived from an EMBL/GenBank/DDBJ whole genome shotgun (WGS) entry which is preliminary data.</text>
</comment>